<reference evidence="2" key="1">
    <citation type="journal article" date="2014" name="Int. J. Syst. Evol. Microbiol.">
        <title>Complete genome sequence of Corynebacterium casei LMG S-19264T (=DSM 44701T), isolated from a smear-ripened cheese.</title>
        <authorList>
            <consortium name="US DOE Joint Genome Institute (JGI-PGF)"/>
            <person name="Walter F."/>
            <person name="Albersmeier A."/>
            <person name="Kalinowski J."/>
            <person name="Ruckert C."/>
        </authorList>
    </citation>
    <scope>NUCLEOTIDE SEQUENCE</scope>
    <source>
        <strain evidence="2">JCM 4434</strain>
    </source>
</reference>
<protein>
    <submittedName>
        <fullName evidence="2">Uncharacterized protein</fullName>
    </submittedName>
</protein>
<evidence type="ECO:0000313" key="2">
    <source>
        <dbReference type="EMBL" id="GGU72528.1"/>
    </source>
</evidence>
<sequence>MDDQPFRCDGDRFQRRPALRRKTQVDVLGAQMNGELLLGPDEHPHHPSAELTTLRGEMRERPVPLAGSVRDAVPRARTRIVAAGHGRHRAGRPYLREPVHRNRGDFAEDLPGARRGGVMRDGRCFNVP</sequence>
<accession>A0A8H9LQK8</accession>
<proteinExistence type="predicted"/>
<name>A0A8H9LQK8_KITAU</name>
<feature type="region of interest" description="Disordered" evidence="1">
    <location>
        <begin position="36"/>
        <end position="128"/>
    </location>
</feature>
<dbReference type="Proteomes" id="UP000610124">
    <property type="component" value="Unassembled WGS sequence"/>
</dbReference>
<evidence type="ECO:0000313" key="3">
    <source>
        <dbReference type="Proteomes" id="UP000610124"/>
    </source>
</evidence>
<organism evidence="2 3">
    <name type="scientific">Kitasatospora aureofaciens</name>
    <name type="common">Streptomyces aureofaciens</name>
    <dbReference type="NCBI Taxonomy" id="1894"/>
    <lineage>
        <taxon>Bacteria</taxon>
        <taxon>Bacillati</taxon>
        <taxon>Actinomycetota</taxon>
        <taxon>Actinomycetes</taxon>
        <taxon>Kitasatosporales</taxon>
        <taxon>Streptomycetaceae</taxon>
        <taxon>Kitasatospora</taxon>
    </lineage>
</organism>
<dbReference type="EMBL" id="BMUB01000005">
    <property type="protein sequence ID" value="GGU72528.1"/>
    <property type="molecule type" value="Genomic_DNA"/>
</dbReference>
<dbReference type="AlphaFoldDB" id="A0A8H9LQK8"/>
<feature type="compositionally biased region" description="Basic and acidic residues" evidence="1">
    <location>
        <begin position="94"/>
        <end position="106"/>
    </location>
</feature>
<evidence type="ECO:0000256" key="1">
    <source>
        <dbReference type="SAM" id="MobiDB-lite"/>
    </source>
</evidence>
<feature type="compositionally biased region" description="Basic and acidic residues" evidence="1">
    <location>
        <begin position="118"/>
        <end position="128"/>
    </location>
</feature>
<comment type="caution">
    <text evidence="2">The sequence shown here is derived from an EMBL/GenBank/DDBJ whole genome shotgun (WGS) entry which is preliminary data.</text>
</comment>
<reference evidence="2" key="2">
    <citation type="submission" date="2020-09" db="EMBL/GenBank/DDBJ databases">
        <authorList>
            <person name="Sun Q."/>
            <person name="Ohkuma M."/>
        </authorList>
    </citation>
    <scope>NUCLEOTIDE SEQUENCE</scope>
    <source>
        <strain evidence="2">JCM 4434</strain>
    </source>
</reference>
<gene>
    <name evidence="2" type="ORF">GCM10010502_25140</name>
</gene>